<name>U4LJH2_PYROM</name>
<feature type="region of interest" description="Disordered" evidence="1">
    <location>
        <begin position="1"/>
        <end position="33"/>
    </location>
</feature>
<proteinExistence type="predicted"/>
<evidence type="ECO:0000256" key="1">
    <source>
        <dbReference type="SAM" id="MobiDB-lite"/>
    </source>
</evidence>
<protein>
    <submittedName>
        <fullName evidence="2">Uncharacterized protein</fullName>
    </submittedName>
</protein>
<dbReference type="Proteomes" id="UP000018144">
    <property type="component" value="Unassembled WGS sequence"/>
</dbReference>
<keyword evidence="3" id="KW-1185">Reference proteome</keyword>
<evidence type="ECO:0000313" key="3">
    <source>
        <dbReference type="Proteomes" id="UP000018144"/>
    </source>
</evidence>
<reference evidence="2 3" key="1">
    <citation type="journal article" date="2013" name="PLoS Genet.">
        <title>The genome and development-dependent transcriptomes of Pyronema confluens: a window into fungal evolution.</title>
        <authorList>
            <person name="Traeger S."/>
            <person name="Altegoer F."/>
            <person name="Freitag M."/>
            <person name="Gabaldon T."/>
            <person name="Kempken F."/>
            <person name="Kumar A."/>
            <person name="Marcet-Houben M."/>
            <person name="Poggeler S."/>
            <person name="Stajich J.E."/>
            <person name="Nowrousian M."/>
        </authorList>
    </citation>
    <scope>NUCLEOTIDE SEQUENCE [LARGE SCALE GENOMIC DNA]</scope>
    <source>
        <strain evidence="3">CBS 100304</strain>
        <tissue evidence="2">Vegetative mycelium</tissue>
    </source>
</reference>
<dbReference type="AlphaFoldDB" id="U4LJH2"/>
<sequence>MRSRRNSVQVLRSTGPAIGPSSLRPRYRHRTVG</sequence>
<gene>
    <name evidence="2" type="ORF">PCON_05591</name>
</gene>
<accession>U4LJH2</accession>
<feature type="compositionally biased region" description="Polar residues" evidence="1">
    <location>
        <begin position="1"/>
        <end position="12"/>
    </location>
</feature>
<organism evidence="2 3">
    <name type="scientific">Pyronema omphalodes (strain CBS 100304)</name>
    <name type="common">Pyronema confluens</name>
    <dbReference type="NCBI Taxonomy" id="1076935"/>
    <lineage>
        <taxon>Eukaryota</taxon>
        <taxon>Fungi</taxon>
        <taxon>Dikarya</taxon>
        <taxon>Ascomycota</taxon>
        <taxon>Pezizomycotina</taxon>
        <taxon>Pezizomycetes</taxon>
        <taxon>Pezizales</taxon>
        <taxon>Pyronemataceae</taxon>
        <taxon>Pyronema</taxon>
    </lineage>
</organism>
<dbReference type="EMBL" id="HF935279">
    <property type="protein sequence ID" value="CCX29520.1"/>
    <property type="molecule type" value="Genomic_DNA"/>
</dbReference>
<evidence type="ECO:0000313" key="2">
    <source>
        <dbReference type="EMBL" id="CCX29520.1"/>
    </source>
</evidence>